<dbReference type="Pfam" id="PF13514">
    <property type="entry name" value="AAA_27"/>
    <property type="match status" value="1"/>
</dbReference>
<dbReference type="Gene3D" id="3.40.50.300">
    <property type="entry name" value="P-loop containing nucleotide triphosphate hydrolases"/>
    <property type="match status" value="2"/>
</dbReference>
<dbReference type="PANTHER" id="PTHR41259:SF1">
    <property type="entry name" value="DOUBLE-STRAND BREAK REPAIR RAD50 ATPASE, PUTATIVE-RELATED"/>
    <property type="match status" value="1"/>
</dbReference>
<evidence type="ECO:0000256" key="2">
    <source>
        <dbReference type="SAM" id="MobiDB-lite"/>
    </source>
</evidence>
<dbReference type="InParanoid" id="C7PVZ0"/>
<reference evidence="4 5" key="1">
    <citation type="journal article" date="2009" name="Stand. Genomic Sci.">
        <title>Complete genome sequence of Catenulispora acidiphila type strain (ID 139908).</title>
        <authorList>
            <person name="Copeland A."/>
            <person name="Lapidus A."/>
            <person name="Glavina Del Rio T."/>
            <person name="Nolan M."/>
            <person name="Lucas S."/>
            <person name="Chen F."/>
            <person name="Tice H."/>
            <person name="Cheng J.F."/>
            <person name="Bruce D."/>
            <person name="Goodwin L."/>
            <person name="Pitluck S."/>
            <person name="Mikhailova N."/>
            <person name="Pati A."/>
            <person name="Ivanova N."/>
            <person name="Mavromatis K."/>
            <person name="Chen A."/>
            <person name="Palaniappan K."/>
            <person name="Chain P."/>
            <person name="Land M."/>
            <person name="Hauser L."/>
            <person name="Chang Y.J."/>
            <person name="Jeffries C.D."/>
            <person name="Chertkov O."/>
            <person name="Brettin T."/>
            <person name="Detter J.C."/>
            <person name="Han C."/>
            <person name="Ali Z."/>
            <person name="Tindall B.J."/>
            <person name="Goker M."/>
            <person name="Bristow J."/>
            <person name="Eisen J.A."/>
            <person name="Markowitz V."/>
            <person name="Hugenholtz P."/>
            <person name="Kyrpides N.C."/>
            <person name="Klenk H.P."/>
        </authorList>
    </citation>
    <scope>NUCLEOTIDE SEQUENCE [LARGE SCALE GENOMIC DNA]</scope>
    <source>
        <strain evidence="5">DSM 44928 / JCM 14897 / NBRC 102108 / NRRL B-24433 / ID139908</strain>
    </source>
</reference>
<accession>C7PVZ0</accession>
<dbReference type="AlphaFoldDB" id="C7PVZ0"/>
<evidence type="ECO:0000259" key="3">
    <source>
        <dbReference type="Pfam" id="PF13514"/>
    </source>
</evidence>
<dbReference type="STRING" id="479433.Caci_2464"/>
<feature type="region of interest" description="Disordered" evidence="2">
    <location>
        <begin position="695"/>
        <end position="727"/>
    </location>
</feature>
<feature type="compositionally biased region" description="Low complexity" evidence="2">
    <location>
        <begin position="517"/>
        <end position="531"/>
    </location>
</feature>
<dbReference type="RefSeq" id="WP_012786675.1">
    <property type="nucleotide sequence ID" value="NC_013131.1"/>
</dbReference>
<gene>
    <name evidence="4" type="ordered locus">Caci_2464</name>
</gene>
<protein>
    <recommendedName>
        <fullName evidence="3">YhaN AAA domain-containing protein</fullName>
    </recommendedName>
</protein>
<evidence type="ECO:0000313" key="4">
    <source>
        <dbReference type="EMBL" id="ACU71382.1"/>
    </source>
</evidence>
<dbReference type="eggNOG" id="COG0419">
    <property type="taxonomic scope" value="Bacteria"/>
</dbReference>
<dbReference type="PANTHER" id="PTHR41259">
    <property type="entry name" value="DOUBLE-STRAND BREAK REPAIR RAD50 ATPASE, PUTATIVE-RELATED"/>
    <property type="match status" value="1"/>
</dbReference>
<dbReference type="SUPFAM" id="SSF52540">
    <property type="entry name" value="P-loop containing nucleoside triphosphate hydrolases"/>
    <property type="match status" value="1"/>
</dbReference>
<proteinExistence type="predicted"/>
<keyword evidence="5" id="KW-1185">Reference proteome</keyword>
<dbReference type="EMBL" id="CP001700">
    <property type="protein sequence ID" value="ACU71382.1"/>
    <property type="molecule type" value="Genomic_DNA"/>
</dbReference>
<keyword evidence="1" id="KW-0175">Coiled coil</keyword>
<organism evidence="4 5">
    <name type="scientific">Catenulispora acidiphila (strain DSM 44928 / JCM 14897 / NBRC 102108 / NRRL B-24433 / ID139908)</name>
    <dbReference type="NCBI Taxonomy" id="479433"/>
    <lineage>
        <taxon>Bacteria</taxon>
        <taxon>Bacillati</taxon>
        <taxon>Actinomycetota</taxon>
        <taxon>Actinomycetes</taxon>
        <taxon>Catenulisporales</taxon>
        <taxon>Catenulisporaceae</taxon>
        <taxon>Catenulispora</taxon>
    </lineage>
</organism>
<feature type="compositionally biased region" description="Low complexity" evidence="2">
    <location>
        <begin position="997"/>
        <end position="1007"/>
    </location>
</feature>
<dbReference type="Proteomes" id="UP000000851">
    <property type="component" value="Chromosome"/>
</dbReference>
<feature type="coiled-coil region" evidence="1">
    <location>
        <begin position="817"/>
        <end position="876"/>
    </location>
</feature>
<feature type="region of interest" description="Disordered" evidence="2">
    <location>
        <begin position="997"/>
        <end position="1018"/>
    </location>
</feature>
<evidence type="ECO:0000313" key="5">
    <source>
        <dbReference type="Proteomes" id="UP000000851"/>
    </source>
</evidence>
<dbReference type="HOGENOM" id="CLU_015046_1_0_11"/>
<feature type="region of interest" description="Disordered" evidence="2">
    <location>
        <begin position="510"/>
        <end position="531"/>
    </location>
</feature>
<evidence type="ECO:0000256" key="1">
    <source>
        <dbReference type="SAM" id="Coils"/>
    </source>
</evidence>
<dbReference type="InterPro" id="IPR027417">
    <property type="entry name" value="P-loop_NTPase"/>
</dbReference>
<sequence length="1051" mass="111822">MRLLRIRLTNFRGVADRELTFAEHGVTVVEGPNESGKSSTIEAFGLLLDELDSSRKEAVRAVKPRHTDASPEVEAEFRVGGHHLVYRKRWLRPLTELRVLAPAPETLTGREAHERVLAILHQATDYDLFKALRVLQDKPFDVDRIAGSASLRAALDAAAGGASGPGDGSEDTLVQRVEKEFARYFTAKNHQPTGEYRAAQDAAATAAAEAAELAQTLARVEADTERHGEVTARLAELRQRLVTDRGDLDTLTQRAKSVETLRARRDDAATLVERASRDAELAARTWEARQALVRSVSDYEGELQTLETQIAAHTELRTEADTRRTGASAMHRTADEAHRLALRRYQEADADYRWMRDVYELERVRADREALAEADREVELAAAETAATEIDDRAVEAIDQADRTVRDARTAIEVAAATVRIERLGSAAVTVSVPDARAAAEASGGGAGASSAALAEAGASRTSASATLPEARTGTSTDAATAAAAAAAAAIAAAASSDVLAEVTSANAPTTATLPEARTSAGTTTRTSSDAATTTAATIAAAASSDVLAEVAGTGAPTATTTSAPTTTTTIAAASSLLPEARTEAALAAPLVRRLTDPLVIEAEGVLRVTLAPGASERELRAKLDAAESGLVVLCHQAGVRDLAAARVRLQRYVEARASLLAAESARKKLSKDPAVLADEQARLEARIADHLDRRDAGVLPPADRDEAETVAEHRRAESEETSANLERAGDALRLAEVRANELAADAQKLAGRAEHLAAEHEAARTRLAEARLVAADELIEQRDADAARILATAVQDRAAHDANYRDAQPDQVEFLLTNARDVVARTESEIKDTRDALQHLAGRLDAVGDDLADRHREAEARRDGAERDLASVTARAEAARLLHETLLRRRDEATRAYQGPFKEQVERFGRLVFGASFGVSVEADLRIASRTLGGRTDPYAELSTGAREAVAMCVRLACAALVGPDGGVPVIIDDALGAADPGRRRMLGALLNHAGSASSTASAPETAPNPPPQPTQIIVFTCDPDRYRAVGSAQVRSLGHNDDRDESPAQ</sequence>
<dbReference type="InterPro" id="IPR038734">
    <property type="entry name" value="YhaN_AAA"/>
</dbReference>
<dbReference type="KEGG" id="cai:Caci_2464"/>
<dbReference type="OrthoDB" id="3177877at2"/>
<feature type="domain" description="YhaN AAA" evidence="3">
    <location>
        <begin position="1"/>
        <end position="55"/>
    </location>
</feature>
<name>C7PVZ0_CATAD</name>
<feature type="coiled-coil region" evidence="1">
    <location>
        <begin position="258"/>
        <end position="316"/>
    </location>
</feature>